<dbReference type="AlphaFoldDB" id="A0A0W0TKI7"/>
<gene>
    <name evidence="7" type="ORF">Lfee_2405</name>
    <name evidence="8" type="ORF">NCTC12022_00910</name>
</gene>
<dbReference type="STRING" id="453.Lfee_2405"/>
<evidence type="ECO:0000313" key="9">
    <source>
        <dbReference type="Proteomes" id="UP000054698"/>
    </source>
</evidence>
<dbReference type="GO" id="GO:0006508">
    <property type="term" value="P:proteolysis"/>
    <property type="evidence" value="ECO:0007669"/>
    <property type="project" value="UniProtKB-KW"/>
</dbReference>
<dbReference type="InterPro" id="IPR033124">
    <property type="entry name" value="Ser_caboxypep_his_AS"/>
</dbReference>
<dbReference type="Proteomes" id="UP000251942">
    <property type="component" value="Unassembled WGS sequence"/>
</dbReference>
<dbReference type="EMBL" id="LNYB01000082">
    <property type="protein sequence ID" value="KTC96043.1"/>
    <property type="molecule type" value="Genomic_DNA"/>
</dbReference>
<accession>A0A0W0TKI7</accession>
<protein>
    <submittedName>
        <fullName evidence="7">Serine carboxypeptidase</fullName>
    </submittedName>
</protein>
<sequence length="445" mass="49480">MKIRLLLFSFIFYTSCIVSSQSSPPVNSAERVRSLPGLGTINELQLAGYLPLSGPDCVSHHCQNKTGNLFYWFVASPTHSAKTPIVLWLNGGPGAASLYGFFMENGPYVVQKNGHLSKRRYSWTKQADYLVIDQPAGVGFSYGNHSSYANEAEAMDQLYHALKLFFQRYPQFAAQPFYLAGESYAGKYLPQLTIRILDGNTHDQKIQLKGLLIGDGWVNPRLQQAANIDFAYTHGLIDKQAQTKVKELYQECIKEIDKTTPSSRRANQVCEKIQDFIKKTSGNINLANIATGTEPDDTAMIHYLNRPAVRKALHSDPRVKKYKTFSKIAADILEIGEQDSVANLYTRILTAGIPVLIYNGLEDGKDSNFMSTDLWLAALNWSGKKPFAQASTCVWHTDGQVAGYVKTAAGLTQVKIRGAGHLAPIDQPARLLDLFTHFIHQQPLC</sequence>
<dbReference type="RefSeq" id="WP_058447152.1">
    <property type="nucleotide sequence ID" value="NZ_CAAAHT010000019.1"/>
</dbReference>
<dbReference type="SUPFAM" id="SSF53474">
    <property type="entry name" value="alpha/beta-Hydrolases"/>
    <property type="match status" value="1"/>
</dbReference>
<feature type="chain" id="PRO_5033245344" evidence="6">
    <location>
        <begin position="21"/>
        <end position="445"/>
    </location>
</feature>
<keyword evidence="3 6" id="KW-0732">Signal</keyword>
<dbReference type="Pfam" id="PF00450">
    <property type="entry name" value="Peptidase_S10"/>
    <property type="match status" value="1"/>
</dbReference>
<dbReference type="PROSITE" id="PS00131">
    <property type="entry name" value="CARBOXYPEPT_SER_SER"/>
    <property type="match status" value="1"/>
</dbReference>
<organism evidence="7 9">
    <name type="scientific">Legionella feeleii</name>
    <dbReference type="NCBI Taxonomy" id="453"/>
    <lineage>
        <taxon>Bacteria</taxon>
        <taxon>Pseudomonadati</taxon>
        <taxon>Pseudomonadota</taxon>
        <taxon>Gammaproteobacteria</taxon>
        <taxon>Legionellales</taxon>
        <taxon>Legionellaceae</taxon>
        <taxon>Legionella</taxon>
    </lineage>
</organism>
<dbReference type="PANTHER" id="PTHR11802">
    <property type="entry name" value="SERINE PROTEASE FAMILY S10 SERINE CARBOXYPEPTIDASE"/>
    <property type="match status" value="1"/>
</dbReference>
<keyword evidence="5" id="KW-0325">Glycoprotein</keyword>
<dbReference type="PRINTS" id="PR00724">
    <property type="entry name" value="CRBOXYPTASEC"/>
</dbReference>
<dbReference type="OrthoDB" id="3922168at2"/>
<evidence type="ECO:0000256" key="1">
    <source>
        <dbReference type="ARBA" id="ARBA00022645"/>
    </source>
</evidence>
<dbReference type="GO" id="GO:0004185">
    <property type="term" value="F:serine-type carboxypeptidase activity"/>
    <property type="evidence" value="ECO:0007669"/>
    <property type="project" value="InterPro"/>
</dbReference>
<feature type="signal peptide" evidence="6">
    <location>
        <begin position="1"/>
        <end position="20"/>
    </location>
</feature>
<evidence type="ECO:0000313" key="8">
    <source>
        <dbReference type="EMBL" id="SPX60194.1"/>
    </source>
</evidence>
<dbReference type="InterPro" id="IPR001563">
    <property type="entry name" value="Peptidase_S10"/>
</dbReference>
<name>A0A0W0TKI7_9GAMM</name>
<reference evidence="7 9" key="1">
    <citation type="submission" date="2015-11" db="EMBL/GenBank/DDBJ databases">
        <title>Genomic analysis of 38 Legionella species identifies large and diverse effector repertoires.</title>
        <authorList>
            <person name="Burstein D."/>
            <person name="Amaro F."/>
            <person name="Zusman T."/>
            <person name="Lifshitz Z."/>
            <person name="Cohen O."/>
            <person name="Gilbert J.A."/>
            <person name="Pupko T."/>
            <person name="Shuman H.A."/>
            <person name="Segal G."/>
        </authorList>
    </citation>
    <scope>NUCLEOTIDE SEQUENCE [LARGE SCALE GENOMIC DNA]</scope>
    <source>
        <strain evidence="7 9">WO-44C</strain>
    </source>
</reference>
<evidence type="ECO:0000256" key="4">
    <source>
        <dbReference type="ARBA" id="ARBA00022801"/>
    </source>
</evidence>
<dbReference type="Gene3D" id="3.40.50.1820">
    <property type="entry name" value="alpha/beta hydrolase"/>
    <property type="match status" value="1"/>
</dbReference>
<evidence type="ECO:0000256" key="2">
    <source>
        <dbReference type="ARBA" id="ARBA00022670"/>
    </source>
</evidence>
<dbReference type="InterPro" id="IPR029058">
    <property type="entry name" value="AB_hydrolase_fold"/>
</dbReference>
<keyword evidence="2" id="KW-0645">Protease</keyword>
<dbReference type="PANTHER" id="PTHR11802:SF3">
    <property type="entry name" value="RETINOID-INDUCIBLE SERINE CARBOXYPEPTIDASE"/>
    <property type="match status" value="1"/>
</dbReference>
<dbReference type="Proteomes" id="UP000054698">
    <property type="component" value="Unassembled WGS sequence"/>
</dbReference>
<dbReference type="PROSITE" id="PS00560">
    <property type="entry name" value="CARBOXYPEPT_SER_HIS"/>
    <property type="match status" value="1"/>
</dbReference>
<reference evidence="8 10" key="2">
    <citation type="submission" date="2018-06" db="EMBL/GenBank/DDBJ databases">
        <authorList>
            <consortium name="Pathogen Informatics"/>
            <person name="Doyle S."/>
        </authorList>
    </citation>
    <scope>NUCLEOTIDE SEQUENCE [LARGE SCALE GENOMIC DNA]</scope>
    <source>
        <strain evidence="8 10">NCTC12022</strain>
    </source>
</reference>
<keyword evidence="1 7" id="KW-0121">Carboxypeptidase</keyword>
<dbReference type="PATRIC" id="fig|453.4.peg.2633"/>
<dbReference type="EMBL" id="UASS01000007">
    <property type="protein sequence ID" value="SPX60194.1"/>
    <property type="molecule type" value="Genomic_DNA"/>
</dbReference>
<keyword evidence="9" id="KW-1185">Reference proteome</keyword>
<dbReference type="InterPro" id="IPR018202">
    <property type="entry name" value="Ser_caboxypep_ser_AS"/>
</dbReference>
<evidence type="ECO:0000313" key="7">
    <source>
        <dbReference type="EMBL" id="KTC96043.1"/>
    </source>
</evidence>
<evidence type="ECO:0000256" key="6">
    <source>
        <dbReference type="SAM" id="SignalP"/>
    </source>
</evidence>
<keyword evidence="4" id="KW-0378">Hydrolase</keyword>
<evidence type="ECO:0000313" key="10">
    <source>
        <dbReference type="Proteomes" id="UP000251942"/>
    </source>
</evidence>
<proteinExistence type="predicted"/>
<evidence type="ECO:0000256" key="3">
    <source>
        <dbReference type="ARBA" id="ARBA00022729"/>
    </source>
</evidence>
<evidence type="ECO:0000256" key="5">
    <source>
        <dbReference type="ARBA" id="ARBA00023180"/>
    </source>
</evidence>